<gene>
    <name evidence="2" type="ORF">GCM10023225_24160</name>
</gene>
<keyword evidence="3" id="KW-1185">Reference proteome</keyword>
<evidence type="ECO:0000256" key="1">
    <source>
        <dbReference type="SAM" id="MobiDB-lite"/>
    </source>
</evidence>
<name>A0ABP9I0C2_9ACTN</name>
<feature type="compositionally biased region" description="Low complexity" evidence="1">
    <location>
        <begin position="15"/>
        <end position="37"/>
    </location>
</feature>
<protein>
    <recommendedName>
        <fullName evidence="4">DUF3072 family protein</fullName>
    </recommendedName>
</protein>
<accession>A0ABP9I0C2</accession>
<dbReference type="Proteomes" id="UP001501195">
    <property type="component" value="Unassembled WGS sequence"/>
</dbReference>
<dbReference type="EMBL" id="BAABIL010000374">
    <property type="protein sequence ID" value="GAA4984173.1"/>
    <property type="molecule type" value="Genomic_DNA"/>
</dbReference>
<dbReference type="InterPro" id="IPR021425">
    <property type="entry name" value="DUF3072"/>
</dbReference>
<evidence type="ECO:0000313" key="2">
    <source>
        <dbReference type="EMBL" id="GAA4984173.1"/>
    </source>
</evidence>
<evidence type="ECO:0000313" key="3">
    <source>
        <dbReference type="Proteomes" id="UP001501195"/>
    </source>
</evidence>
<feature type="region of interest" description="Disordered" evidence="1">
    <location>
        <begin position="1"/>
        <end position="60"/>
    </location>
</feature>
<organism evidence="2 3">
    <name type="scientific">Kineococcus glutinatus</name>
    <dbReference type="NCBI Taxonomy" id="1070872"/>
    <lineage>
        <taxon>Bacteria</taxon>
        <taxon>Bacillati</taxon>
        <taxon>Actinomycetota</taxon>
        <taxon>Actinomycetes</taxon>
        <taxon>Kineosporiales</taxon>
        <taxon>Kineosporiaceae</taxon>
        <taxon>Kineococcus</taxon>
    </lineage>
</organism>
<feature type="compositionally biased region" description="Acidic residues" evidence="1">
    <location>
        <begin position="1"/>
        <end position="11"/>
    </location>
</feature>
<reference evidence="3" key="1">
    <citation type="journal article" date="2019" name="Int. J. Syst. Evol. Microbiol.">
        <title>The Global Catalogue of Microorganisms (GCM) 10K type strain sequencing project: providing services to taxonomists for standard genome sequencing and annotation.</title>
        <authorList>
            <consortium name="The Broad Institute Genomics Platform"/>
            <consortium name="The Broad Institute Genome Sequencing Center for Infectious Disease"/>
            <person name="Wu L."/>
            <person name="Ma J."/>
        </authorList>
    </citation>
    <scope>NUCLEOTIDE SEQUENCE [LARGE SCALE GENOMIC DNA]</scope>
    <source>
        <strain evidence="3">JCM 18126</strain>
    </source>
</reference>
<comment type="caution">
    <text evidence="2">The sequence shown here is derived from an EMBL/GenBank/DDBJ whole genome shotgun (WGS) entry which is preliminary data.</text>
</comment>
<dbReference type="Pfam" id="PF11272">
    <property type="entry name" value="DUF3072"/>
    <property type="match status" value="1"/>
</dbReference>
<evidence type="ECO:0008006" key="4">
    <source>
        <dbReference type="Google" id="ProtNLM"/>
    </source>
</evidence>
<proteinExistence type="predicted"/>
<sequence length="97" mass="10274">MTEATDQDTPDQDTTKQGTTGQGTTDGTSTPTTGGDSRSAEKDPDDWATGDEPMTGPQRSYLETLAREAGRELPAELTKADASKLIEELQQQTGRGA</sequence>
<dbReference type="RefSeq" id="WP_345712835.1">
    <property type="nucleotide sequence ID" value="NZ_BAABIL010000374.1"/>
</dbReference>